<dbReference type="RefSeq" id="WP_270162183.1">
    <property type="nucleotide sequence ID" value="NZ_CP089391.1"/>
</dbReference>
<keyword evidence="2" id="KW-1185">Reference proteome</keyword>
<evidence type="ECO:0008006" key="3">
    <source>
        <dbReference type="Google" id="ProtNLM"/>
    </source>
</evidence>
<evidence type="ECO:0000313" key="2">
    <source>
        <dbReference type="Proteomes" id="UP001179614"/>
    </source>
</evidence>
<gene>
    <name evidence="1" type="ORF">I3J27_28385</name>
</gene>
<evidence type="ECO:0000313" key="1">
    <source>
        <dbReference type="EMBL" id="WBL76913.1"/>
    </source>
</evidence>
<dbReference type="EMBL" id="CP089391">
    <property type="protein sequence ID" value="WBL76913.1"/>
    <property type="molecule type" value="Genomic_DNA"/>
</dbReference>
<organism evidence="1 2">
    <name type="scientific">Bradyrhizobium xenonodulans</name>
    <dbReference type="NCBI Taxonomy" id="2736875"/>
    <lineage>
        <taxon>Bacteria</taxon>
        <taxon>Pseudomonadati</taxon>
        <taxon>Pseudomonadota</taxon>
        <taxon>Alphaproteobacteria</taxon>
        <taxon>Hyphomicrobiales</taxon>
        <taxon>Nitrobacteraceae</taxon>
        <taxon>Bradyrhizobium</taxon>
    </lineage>
</organism>
<proteinExistence type="predicted"/>
<protein>
    <recommendedName>
        <fullName evidence="3">CopG family transcriptional regulator</fullName>
    </recommendedName>
</protein>
<name>A0ABY7MET1_9BRAD</name>
<accession>A0ABY7MET1</accession>
<sequence length="52" mass="5495">MKITVHIPDDIVAEVKDQLPPPEMGVLEAIALDAILGFIDRLKSPPSGGTDA</sequence>
<reference evidence="1" key="1">
    <citation type="submission" date="2021-12" db="EMBL/GenBank/DDBJ databases">
        <title>Bradyrhizobium xenonodulans sp. nov.</title>
        <authorList>
            <person name="Claassens R."/>
            <person name="Venter S.N."/>
            <person name="Beukes C.W."/>
            <person name="Stepkowski T."/>
            <person name="Steenkamp E.T."/>
        </authorList>
    </citation>
    <scope>NUCLEOTIDE SEQUENCE</scope>
    <source>
        <strain evidence="1">14AB</strain>
    </source>
</reference>
<dbReference type="Proteomes" id="UP001179614">
    <property type="component" value="Chromosome"/>
</dbReference>